<evidence type="ECO:0000256" key="1">
    <source>
        <dbReference type="ARBA" id="ARBA00004651"/>
    </source>
</evidence>
<comment type="subcellular location">
    <subcellularLocation>
        <location evidence="7">Cell inner membrane</location>
        <topology evidence="7">Multi-pass membrane protein</topology>
    </subcellularLocation>
    <subcellularLocation>
        <location evidence="1">Cell membrane</location>
        <topology evidence="1">Multi-pass membrane protein</topology>
    </subcellularLocation>
</comment>
<dbReference type="Gene3D" id="1.10.287.1260">
    <property type="match status" value="1"/>
</dbReference>
<dbReference type="Gene3D" id="3.30.70.100">
    <property type="match status" value="1"/>
</dbReference>
<dbReference type="SUPFAM" id="SSF82689">
    <property type="entry name" value="Mechanosensitive channel protein MscS (YggB), C-terminal domain"/>
    <property type="match status" value="1"/>
</dbReference>
<feature type="transmembrane region" description="Helical" evidence="7">
    <location>
        <begin position="20"/>
        <end position="46"/>
    </location>
</feature>
<keyword evidence="4 7" id="KW-0812">Transmembrane</keyword>
<reference evidence="10 11" key="1">
    <citation type="submission" date="2020-07" db="EMBL/GenBank/DDBJ databases">
        <title>Genomic Encyclopedia of Type Strains, Phase IV (KMG-V): Genome sequencing to study the core and pangenomes of soil and plant-associated prokaryotes.</title>
        <authorList>
            <person name="Whitman W."/>
        </authorList>
    </citation>
    <scope>NUCLEOTIDE SEQUENCE [LARGE SCALE GENOMIC DNA]</scope>
    <source>
        <strain evidence="10 11">RH2WT43</strain>
    </source>
</reference>
<dbReference type="InterPro" id="IPR049278">
    <property type="entry name" value="MS_channel_C"/>
</dbReference>
<evidence type="ECO:0000259" key="9">
    <source>
        <dbReference type="Pfam" id="PF21082"/>
    </source>
</evidence>
<evidence type="ECO:0000256" key="4">
    <source>
        <dbReference type="ARBA" id="ARBA00022692"/>
    </source>
</evidence>
<evidence type="ECO:0000259" key="8">
    <source>
        <dbReference type="Pfam" id="PF00924"/>
    </source>
</evidence>
<gene>
    <name evidence="10" type="ORF">FHW12_002878</name>
</gene>
<dbReference type="PANTHER" id="PTHR30221">
    <property type="entry name" value="SMALL-CONDUCTANCE MECHANOSENSITIVE CHANNEL"/>
    <property type="match status" value="1"/>
</dbReference>
<dbReference type="Gene3D" id="2.30.30.60">
    <property type="match status" value="1"/>
</dbReference>
<dbReference type="SUPFAM" id="SSF50182">
    <property type="entry name" value="Sm-like ribonucleoproteins"/>
    <property type="match status" value="1"/>
</dbReference>
<dbReference type="GO" id="GO:0005886">
    <property type="term" value="C:plasma membrane"/>
    <property type="evidence" value="ECO:0007669"/>
    <property type="project" value="UniProtKB-SubCell"/>
</dbReference>
<keyword evidence="3" id="KW-1003">Cell membrane</keyword>
<keyword evidence="7" id="KW-0813">Transport</keyword>
<dbReference type="EMBL" id="JACGXL010000004">
    <property type="protein sequence ID" value="MBA8888645.1"/>
    <property type="molecule type" value="Genomic_DNA"/>
</dbReference>
<dbReference type="Pfam" id="PF00924">
    <property type="entry name" value="MS_channel_2nd"/>
    <property type="match status" value="1"/>
</dbReference>
<comment type="function">
    <text evidence="7">Mechanosensitive channel that participates in the regulation of osmotic pressure changes within the cell, opening in response to stretch forces in the membrane lipid bilayer, without the need for other proteins. Contributes to normal resistance to hypoosmotic shock. Forms an ion channel of 1.0 nanosiemens conductance with a slight preference for anions.</text>
</comment>
<comment type="subunit">
    <text evidence="7">Homoheptamer.</text>
</comment>
<dbReference type="Proteomes" id="UP000550401">
    <property type="component" value="Unassembled WGS sequence"/>
</dbReference>
<keyword evidence="11" id="KW-1185">Reference proteome</keyword>
<evidence type="ECO:0000256" key="2">
    <source>
        <dbReference type="ARBA" id="ARBA00008017"/>
    </source>
</evidence>
<protein>
    <recommendedName>
        <fullName evidence="7">Small-conductance mechanosensitive channel</fullName>
    </recommendedName>
</protein>
<dbReference type="InterPro" id="IPR006685">
    <property type="entry name" value="MscS_channel_2nd"/>
</dbReference>
<evidence type="ECO:0000256" key="6">
    <source>
        <dbReference type="ARBA" id="ARBA00023136"/>
    </source>
</evidence>
<evidence type="ECO:0000313" key="11">
    <source>
        <dbReference type="Proteomes" id="UP000550401"/>
    </source>
</evidence>
<comment type="similarity">
    <text evidence="2 7">Belongs to the MscS (TC 1.A.23) family.</text>
</comment>
<dbReference type="InterPro" id="IPR011066">
    <property type="entry name" value="MscS_channel_C_sf"/>
</dbReference>
<sequence length="285" mass="30451">MHDWFSTPEYGYWTGLAAGFGMRVAGALVILFAGMKIVGWIADALGRALARAHIEQTAALFLARVAQTTMQIVLLLAAVQLLGVPMTSMLAVLGAAGLAIGLALKDSLSNIASGVMLVALRPFRVGDIVTIGGVSGKVELINMFQTRLRGADNQTVTLPNALITADSIVNLTPDTMRRIELVIGIGYDDDIDQARAIVMEILRGDRRVLGEPAPAVLVYALAESSVDLGIRCHVANADWFAAKCELTERIKKAFDDAGVSIPYPQRDTHVYTHAPASQEPARAST</sequence>
<dbReference type="InterPro" id="IPR010920">
    <property type="entry name" value="LSM_dom_sf"/>
</dbReference>
<keyword evidence="5 7" id="KW-1133">Transmembrane helix</keyword>
<name>A0A839EY14_9GAMM</name>
<comment type="caution">
    <text evidence="10">The sequence shown here is derived from an EMBL/GenBank/DDBJ whole genome shotgun (WGS) entry which is preliminary data.</text>
</comment>
<organism evidence="10 11">
    <name type="scientific">Dokdonella fugitiva</name>
    <dbReference type="NCBI Taxonomy" id="328517"/>
    <lineage>
        <taxon>Bacteria</taxon>
        <taxon>Pseudomonadati</taxon>
        <taxon>Pseudomonadota</taxon>
        <taxon>Gammaproteobacteria</taxon>
        <taxon>Lysobacterales</taxon>
        <taxon>Rhodanobacteraceae</taxon>
        <taxon>Dokdonella</taxon>
    </lineage>
</organism>
<feature type="domain" description="Mechanosensitive ion channel MscS C-terminal" evidence="9">
    <location>
        <begin position="179"/>
        <end position="261"/>
    </location>
</feature>
<dbReference type="SUPFAM" id="SSF82861">
    <property type="entry name" value="Mechanosensitive channel protein MscS (YggB), transmembrane region"/>
    <property type="match status" value="1"/>
</dbReference>
<accession>A0A839EY14</accession>
<dbReference type="PANTHER" id="PTHR30221:SF1">
    <property type="entry name" value="SMALL-CONDUCTANCE MECHANOSENSITIVE CHANNEL"/>
    <property type="match status" value="1"/>
</dbReference>
<dbReference type="GO" id="GO:0008381">
    <property type="term" value="F:mechanosensitive monoatomic ion channel activity"/>
    <property type="evidence" value="ECO:0007669"/>
    <property type="project" value="InterPro"/>
</dbReference>
<feature type="domain" description="Mechanosensitive ion channel MscS" evidence="8">
    <location>
        <begin position="106"/>
        <end position="172"/>
    </location>
</feature>
<dbReference type="RefSeq" id="WP_182531683.1">
    <property type="nucleotide sequence ID" value="NZ_JACGXL010000004.1"/>
</dbReference>
<comment type="caution">
    <text evidence="7">Lacks conserved residue(s) required for the propagation of feature annotation.</text>
</comment>
<evidence type="ECO:0000313" key="10">
    <source>
        <dbReference type="EMBL" id="MBA8888645.1"/>
    </source>
</evidence>
<dbReference type="AlphaFoldDB" id="A0A839EY14"/>
<dbReference type="InterPro" id="IPR045275">
    <property type="entry name" value="MscS_archaea/bacteria_type"/>
</dbReference>
<dbReference type="InterPro" id="IPR011014">
    <property type="entry name" value="MscS_channel_TM-2"/>
</dbReference>
<keyword evidence="7" id="KW-0997">Cell inner membrane</keyword>
<evidence type="ECO:0000256" key="3">
    <source>
        <dbReference type="ARBA" id="ARBA00022475"/>
    </source>
</evidence>
<keyword evidence="7" id="KW-0407">Ion channel</keyword>
<keyword evidence="6 7" id="KW-0472">Membrane</keyword>
<keyword evidence="7" id="KW-0406">Ion transport</keyword>
<dbReference type="Pfam" id="PF21082">
    <property type="entry name" value="MS_channel_3rd"/>
    <property type="match status" value="1"/>
</dbReference>
<proteinExistence type="inferred from homology"/>
<dbReference type="InterPro" id="IPR023408">
    <property type="entry name" value="MscS_beta-dom_sf"/>
</dbReference>
<evidence type="ECO:0000256" key="5">
    <source>
        <dbReference type="ARBA" id="ARBA00022989"/>
    </source>
</evidence>
<evidence type="ECO:0000256" key="7">
    <source>
        <dbReference type="RuleBase" id="RU369025"/>
    </source>
</evidence>